<dbReference type="EMBL" id="JAHESD010000071">
    <property type="protein sequence ID" value="MBT1705881.1"/>
    <property type="molecule type" value="Genomic_DNA"/>
</dbReference>
<accession>A0ABS5VXA6</accession>
<dbReference type="Proteomes" id="UP000772618">
    <property type="component" value="Unassembled WGS sequence"/>
</dbReference>
<name>A0ABS5VXA6_9BACT</name>
<reference evidence="1 2" key="1">
    <citation type="submission" date="2021-05" db="EMBL/GenBank/DDBJ databases">
        <title>A Polyphasic approach of four new species of the genus Ohtaekwangia: Ohtaekwangia histidinii sp. nov., Ohtaekwangia cretensis sp. nov., Ohtaekwangia indiensis sp. nov., Ohtaekwangia reichenbachii sp. nov. from diverse environment.</title>
        <authorList>
            <person name="Octaviana S."/>
        </authorList>
    </citation>
    <scope>NUCLEOTIDE SEQUENCE [LARGE SCALE GENOMIC DNA]</scope>
    <source>
        <strain evidence="1 2">PWU20</strain>
    </source>
</reference>
<sequence length="239" mass="26373">MNHIDANLASVLASIKYRLEQRRCKLIVRLAGATFYTFKRNGFISYSNGKPNDLSVADERESTIPLRVFRPDEDEPFTQYLKKDFFGHRGATALTKTEVDRLINHFSEIYQNVFMHANTTEPVFACGQFFPSKGELKFTLVDLGDGFLKKVHEKTGGQISSEASAIQWALLGNTTRDVAKFGPGGGVLKSIREYCKQHNGSILIVSGADYCNAGAGPIESGKLACPFSGSIVNLVLRNL</sequence>
<gene>
    <name evidence="1" type="ORF">KK060_21500</name>
</gene>
<evidence type="ECO:0000313" key="2">
    <source>
        <dbReference type="Proteomes" id="UP000772618"/>
    </source>
</evidence>
<protein>
    <submittedName>
        <fullName evidence="1">Uncharacterized protein</fullName>
    </submittedName>
</protein>
<organism evidence="1 2">
    <name type="scientific">Chryseosolibacter indicus</name>
    <dbReference type="NCBI Taxonomy" id="2782351"/>
    <lineage>
        <taxon>Bacteria</taxon>
        <taxon>Pseudomonadati</taxon>
        <taxon>Bacteroidota</taxon>
        <taxon>Cytophagia</taxon>
        <taxon>Cytophagales</taxon>
        <taxon>Chryseotaleaceae</taxon>
        <taxon>Chryseosolibacter</taxon>
    </lineage>
</organism>
<comment type="caution">
    <text evidence="1">The sequence shown here is derived from an EMBL/GenBank/DDBJ whole genome shotgun (WGS) entry which is preliminary data.</text>
</comment>
<evidence type="ECO:0000313" key="1">
    <source>
        <dbReference type="EMBL" id="MBT1705881.1"/>
    </source>
</evidence>
<keyword evidence="2" id="KW-1185">Reference proteome</keyword>
<proteinExistence type="predicted"/>